<reference evidence="1 2" key="1">
    <citation type="submission" date="2023-05" db="EMBL/GenBank/DDBJ databases">
        <title>Comparative genomics reveals the evidence of polycyclic aromatic hydrocarbons degradation in moderately halophilic genus Pontibacillus.</title>
        <authorList>
            <person name="Yang H."/>
            <person name="Qian Z."/>
        </authorList>
    </citation>
    <scope>NUCLEOTIDE SEQUENCE [LARGE SCALE GENOMIC DNA]</scope>
    <source>
        <strain evidence="2">HN14</strain>
    </source>
</reference>
<sequence length="419" mass="48323">MEQTSQAIAERVKKKFGLDGYTLERTHLHREAGSFDQTHYVFNMEWFPKGTAPTEDELNPEGTASIDVDLHTERVKSLVFVGGRSEAHTATLQTEQEVIRWVETETGLTFGEHFEFKSKQDRKYMFSSVVNGISTSPSGMISVELNEDNLLIFFTIHGHFPVIHEVIPESFSLTLEDIPDLIMEQFMLVNFPLMSSSRFEPAFSLEEIYVTNDGTSTRPFRLTDAVHLISIGEVMTYEPSLDEEFHEEKINLSDEVTWEQAKQREPHPDLLPIKDEMVEDTQKALTEFLQVVYPKDSGEWIWQSVERESGYLVARLEIAQTTNDFYKRKINVFLNENGTKVLTYMENDLFREMTSHFEEAKPAVLSKQEAYHLIKDKITLTPVYVLDHGEARYRLYGKLDCEYAVDARSGEVKLLSEME</sequence>
<gene>
    <name evidence="1" type="ORF">QNI29_06565</name>
</gene>
<proteinExistence type="predicted"/>
<protein>
    <recommendedName>
        <fullName evidence="3">DUF4901 domain-containing protein</fullName>
    </recommendedName>
</protein>
<organism evidence="1 2">
    <name type="scientific">Pontibacillus chungwhensis</name>
    <dbReference type="NCBI Taxonomy" id="265426"/>
    <lineage>
        <taxon>Bacteria</taxon>
        <taxon>Bacillati</taxon>
        <taxon>Bacillota</taxon>
        <taxon>Bacilli</taxon>
        <taxon>Bacillales</taxon>
        <taxon>Bacillaceae</taxon>
        <taxon>Pontibacillus</taxon>
    </lineage>
</organism>
<keyword evidence="2" id="KW-1185">Reference proteome</keyword>
<evidence type="ECO:0000313" key="2">
    <source>
        <dbReference type="Proteomes" id="UP001236652"/>
    </source>
</evidence>
<evidence type="ECO:0008006" key="3">
    <source>
        <dbReference type="Google" id="ProtNLM"/>
    </source>
</evidence>
<accession>A0ABY8V2U4</accession>
<evidence type="ECO:0000313" key="1">
    <source>
        <dbReference type="EMBL" id="WIF99316.1"/>
    </source>
</evidence>
<dbReference type="Proteomes" id="UP001236652">
    <property type="component" value="Chromosome"/>
</dbReference>
<name>A0ABY8V2U4_9BACI</name>
<dbReference type="RefSeq" id="WP_231418070.1">
    <property type="nucleotide sequence ID" value="NZ_CP126446.1"/>
</dbReference>
<dbReference type="EMBL" id="CP126446">
    <property type="protein sequence ID" value="WIF99316.1"/>
    <property type="molecule type" value="Genomic_DNA"/>
</dbReference>